<accession>A0ABT8WPE2</accession>
<organism evidence="7 8">
    <name type="scientific">Flavivirga jejuensis</name>
    <dbReference type="NCBI Taxonomy" id="870487"/>
    <lineage>
        <taxon>Bacteria</taxon>
        <taxon>Pseudomonadati</taxon>
        <taxon>Bacteroidota</taxon>
        <taxon>Flavobacteriia</taxon>
        <taxon>Flavobacteriales</taxon>
        <taxon>Flavobacteriaceae</taxon>
        <taxon>Flavivirga</taxon>
    </lineage>
</organism>
<keyword evidence="4 6" id="KW-1133">Transmembrane helix</keyword>
<gene>
    <name evidence="7" type="ORF">Q4Q40_11455</name>
</gene>
<evidence type="ECO:0000256" key="1">
    <source>
        <dbReference type="ARBA" id="ARBA00004651"/>
    </source>
</evidence>
<evidence type="ECO:0000313" key="7">
    <source>
        <dbReference type="EMBL" id="MDO5974802.1"/>
    </source>
</evidence>
<dbReference type="PANTHER" id="PTHR30086:SF20">
    <property type="entry name" value="ARGININE EXPORTER PROTEIN ARGO-RELATED"/>
    <property type="match status" value="1"/>
</dbReference>
<comment type="caution">
    <text evidence="7">The sequence shown here is derived from an EMBL/GenBank/DDBJ whole genome shotgun (WGS) entry which is preliminary data.</text>
</comment>
<name>A0ABT8WPE2_9FLAO</name>
<dbReference type="RefSeq" id="WP_303301930.1">
    <property type="nucleotide sequence ID" value="NZ_BAABDA010000050.1"/>
</dbReference>
<evidence type="ECO:0000256" key="6">
    <source>
        <dbReference type="SAM" id="Phobius"/>
    </source>
</evidence>
<dbReference type="PANTHER" id="PTHR30086">
    <property type="entry name" value="ARGININE EXPORTER PROTEIN ARGO"/>
    <property type="match status" value="1"/>
</dbReference>
<sequence>MFGIINFEVFLVAGIILNLTPGTDTMYILGRSISQGKKAGILSVLGIASGALVHCLFAALGLSIILAKSALAFEVVKYAGATYLIFLGIKMLISKSNEKFELNEKKEKPNYRKIYISGIFTNILNPKVALFFLAFLPQFINPHYTQSPIPFLILGLTFVSTGTLWCLTLAIFSSKLSNRIRQNYKIKKWLDKITGGLFISLGIKLALSKK</sequence>
<comment type="subcellular location">
    <subcellularLocation>
        <location evidence="1">Cell membrane</location>
        <topology evidence="1">Multi-pass membrane protein</topology>
    </subcellularLocation>
</comment>
<feature type="transmembrane region" description="Helical" evidence="6">
    <location>
        <begin position="41"/>
        <end position="65"/>
    </location>
</feature>
<dbReference type="EMBL" id="JAUOEL010000003">
    <property type="protein sequence ID" value="MDO5974802.1"/>
    <property type="molecule type" value="Genomic_DNA"/>
</dbReference>
<evidence type="ECO:0000256" key="5">
    <source>
        <dbReference type="ARBA" id="ARBA00023136"/>
    </source>
</evidence>
<evidence type="ECO:0000256" key="2">
    <source>
        <dbReference type="ARBA" id="ARBA00022475"/>
    </source>
</evidence>
<evidence type="ECO:0000313" key="8">
    <source>
        <dbReference type="Proteomes" id="UP001176806"/>
    </source>
</evidence>
<protein>
    <submittedName>
        <fullName evidence="7">LysE family translocator</fullName>
    </submittedName>
</protein>
<evidence type="ECO:0000256" key="3">
    <source>
        <dbReference type="ARBA" id="ARBA00022692"/>
    </source>
</evidence>
<feature type="transmembrane region" description="Helical" evidence="6">
    <location>
        <begin position="6"/>
        <end position="29"/>
    </location>
</feature>
<feature type="transmembrane region" description="Helical" evidence="6">
    <location>
        <begin position="148"/>
        <end position="168"/>
    </location>
</feature>
<evidence type="ECO:0000256" key="4">
    <source>
        <dbReference type="ARBA" id="ARBA00022989"/>
    </source>
</evidence>
<keyword evidence="2" id="KW-1003">Cell membrane</keyword>
<dbReference type="PIRSF" id="PIRSF006324">
    <property type="entry name" value="LeuE"/>
    <property type="match status" value="1"/>
</dbReference>
<proteinExistence type="predicted"/>
<dbReference type="InterPro" id="IPR001123">
    <property type="entry name" value="LeuE-type"/>
</dbReference>
<feature type="transmembrane region" description="Helical" evidence="6">
    <location>
        <begin position="114"/>
        <end position="136"/>
    </location>
</feature>
<dbReference type="Proteomes" id="UP001176806">
    <property type="component" value="Unassembled WGS sequence"/>
</dbReference>
<dbReference type="Pfam" id="PF01810">
    <property type="entry name" value="LysE"/>
    <property type="match status" value="1"/>
</dbReference>
<feature type="transmembrane region" description="Helical" evidence="6">
    <location>
        <begin position="71"/>
        <end position="93"/>
    </location>
</feature>
<keyword evidence="8" id="KW-1185">Reference proteome</keyword>
<keyword evidence="3 6" id="KW-0812">Transmembrane</keyword>
<keyword evidence="5 6" id="KW-0472">Membrane</keyword>
<reference evidence="7" key="1">
    <citation type="submission" date="2023-07" db="EMBL/GenBank/DDBJ databases">
        <title>Two novel species in the genus Flavivirga.</title>
        <authorList>
            <person name="Kwon K."/>
        </authorList>
    </citation>
    <scope>NUCLEOTIDE SEQUENCE</scope>
    <source>
        <strain evidence="7">KACC 14158</strain>
    </source>
</reference>